<dbReference type="Proteomes" id="UP000030755">
    <property type="component" value="Unassembled WGS sequence"/>
</dbReference>
<accession>A0A075ANR4</accession>
<dbReference type="HOGENOM" id="CLU_776487_0_0_1"/>
<organism evidence="1 2">
    <name type="scientific">Rozella allomycis (strain CSF55)</name>
    <dbReference type="NCBI Taxonomy" id="988480"/>
    <lineage>
        <taxon>Eukaryota</taxon>
        <taxon>Fungi</taxon>
        <taxon>Fungi incertae sedis</taxon>
        <taxon>Cryptomycota</taxon>
        <taxon>Cryptomycota incertae sedis</taxon>
        <taxon>Rozella</taxon>
    </lineage>
</organism>
<dbReference type="OrthoDB" id="10265808at2759"/>
<proteinExistence type="predicted"/>
<reference evidence="1 2" key="1">
    <citation type="journal article" date="2013" name="Curr. Biol.">
        <title>Shared signatures of parasitism and phylogenomics unite Cryptomycota and microsporidia.</title>
        <authorList>
            <person name="James T.Y."/>
            <person name="Pelin A."/>
            <person name="Bonen L."/>
            <person name="Ahrendt S."/>
            <person name="Sain D."/>
            <person name="Corradi N."/>
            <person name="Stajich J.E."/>
        </authorList>
    </citation>
    <scope>NUCLEOTIDE SEQUENCE [LARGE SCALE GENOMIC DNA]</scope>
    <source>
        <strain evidence="1 2">CSF55</strain>
    </source>
</reference>
<evidence type="ECO:0008006" key="3">
    <source>
        <dbReference type="Google" id="ProtNLM"/>
    </source>
</evidence>
<evidence type="ECO:0000313" key="1">
    <source>
        <dbReference type="EMBL" id="EPZ31560.1"/>
    </source>
</evidence>
<keyword evidence="2" id="KW-1185">Reference proteome</keyword>
<protein>
    <recommendedName>
        <fullName evidence="3">Nucleotide-diphospho-sugar transferase domain-containing protein</fullName>
    </recommendedName>
</protein>
<evidence type="ECO:0000313" key="2">
    <source>
        <dbReference type="Proteomes" id="UP000030755"/>
    </source>
</evidence>
<name>A0A075ANR4_ROZAC</name>
<dbReference type="AlphaFoldDB" id="A0A075ANR4"/>
<gene>
    <name evidence="1" type="ORF">O9G_000036</name>
</gene>
<dbReference type="EMBL" id="KE561209">
    <property type="protein sequence ID" value="EPZ31560.1"/>
    <property type="molecule type" value="Genomic_DNA"/>
</dbReference>
<sequence>MTSYVFYLSRTETTEPMVQVTKSQMIVDESLPVLVYTVLGTTIKYQYYIWQSIKQARVLNPLNRIIVIFHLEGYENSKTEIEQNQKEFNFEIVFYDDLAKTSKLIEEFRSNFFVLADMVPIDGNKDFVRFTTERLIILNELALSYNLKNVFHLENDNMMYIEMKDMIPYFETCNIGVAIPIIDVNQAAVSIIYFREAKDIESLGQFIISMYKKGRAGLEDYMKTNAINDMTLVYKYLSEVNKSETNRRVTTFPTWIIKENDNCLWNEKKVIYDGAAIGQYFGGTHVDPHARWYEPQRPFKELKGKILIWKPCVSNKSAFCPWIDDRLVVNLHIHSKQLQRFYSLNPEISDVSKYDGQ</sequence>